<accession>A0A7W3QIV6</accession>
<gene>
    <name evidence="2" type="ORF">HNR61_000452</name>
</gene>
<feature type="signal peptide" evidence="1">
    <location>
        <begin position="1"/>
        <end position="22"/>
    </location>
</feature>
<evidence type="ECO:0000313" key="3">
    <source>
        <dbReference type="Proteomes" id="UP000572680"/>
    </source>
</evidence>
<keyword evidence="3" id="KW-1185">Reference proteome</keyword>
<dbReference type="Proteomes" id="UP000572680">
    <property type="component" value="Unassembled WGS sequence"/>
</dbReference>
<organism evidence="2 3">
    <name type="scientific">Actinomadura namibiensis</name>
    <dbReference type="NCBI Taxonomy" id="182080"/>
    <lineage>
        <taxon>Bacteria</taxon>
        <taxon>Bacillati</taxon>
        <taxon>Actinomycetota</taxon>
        <taxon>Actinomycetes</taxon>
        <taxon>Streptosporangiales</taxon>
        <taxon>Thermomonosporaceae</taxon>
        <taxon>Actinomadura</taxon>
    </lineage>
</organism>
<evidence type="ECO:0000256" key="1">
    <source>
        <dbReference type="SAM" id="SignalP"/>
    </source>
</evidence>
<reference evidence="2 3" key="1">
    <citation type="submission" date="2020-08" db="EMBL/GenBank/DDBJ databases">
        <title>Genomic Encyclopedia of Type Strains, Phase IV (KMG-IV): sequencing the most valuable type-strain genomes for metagenomic binning, comparative biology and taxonomic classification.</title>
        <authorList>
            <person name="Goeker M."/>
        </authorList>
    </citation>
    <scope>NUCLEOTIDE SEQUENCE [LARGE SCALE GENOMIC DNA]</scope>
    <source>
        <strain evidence="2 3">DSM 44197</strain>
    </source>
</reference>
<evidence type="ECO:0000313" key="2">
    <source>
        <dbReference type="EMBL" id="MBA8948854.1"/>
    </source>
</evidence>
<dbReference type="AlphaFoldDB" id="A0A7W3QIV6"/>
<sequence>MRIKRSVQRSLLVGALAGGAMAVPAAAEAYTCKWTYVKTIGKGTGAAANIYAKDCKNGHYVKGKIYDTKADGRNAVVTIGYNAWGTWNGKGDTADYSYKVSTSKKSIKIHVKACKYEAGWGPLCSTKENRIVYFN</sequence>
<dbReference type="RefSeq" id="WP_182841418.1">
    <property type="nucleotide sequence ID" value="NZ_BAAALP010000006.1"/>
</dbReference>
<proteinExistence type="predicted"/>
<comment type="caution">
    <text evidence="2">The sequence shown here is derived from an EMBL/GenBank/DDBJ whole genome shotgun (WGS) entry which is preliminary data.</text>
</comment>
<keyword evidence="1" id="KW-0732">Signal</keyword>
<name>A0A7W3QIV6_ACTNM</name>
<evidence type="ECO:0008006" key="4">
    <source>
        <dbReference type="Google" id="ProtNLM"/>
    </source>
</evidence>
<dbReference type="EMBL" id="JACJIA010000001">
    <property type="protein sequence ID" value="MBA8948854.1"/>
    <property type="molecule type" value="Genomic_DNA"/>
</dbReference>
<protein>
    <recommendedName>
        <fullName evidence="4">Secreted protein</fullName>
    </recommendedName>
</protein>
<feature type="chain" id="PRO_5038819411" description="Secreted protein" evidence="1">
    <location>
        <begin position="23"/>
        <end position="135"/>
    </location>
</feature>